<dbReference type="PANTHER" id="PTHR35529">
    <property type="entry name" value="MANGANESE EFFLUX PUMP MNTP-RELATED"/>
    <property type="match status" value="1"/>
</dbReference>
<dbReference type="GO" id="GO:0005886">
    <property type="term" value="C:plasma membrane"/>
    <property type="evidence" value="ECO:0007669"/>
    <property type="project" value="UniProtKB-SubCell"/>
</dbReference>
<keyword evidence="5 8" id="KW-0406">Ion transport</keyword>
<keyword evidence="1 8" id="KW-0813">Transport</keyword>
<dbReference type="InterPro" id="IPR022929">
    <property type="entry name" value="Put_MntP"/>
</dbReference>
<protein>
    <recommendedName>
        <fullName evidence="8">Putative manganese efflux pump MntP</fullName>
    </recommendedName>
</protein>
<organism evidence="9 10">
    <name type="scientific">Mogibacterium timidum</name>
    <dbReference type="NCBI Taxonomy" id="35519"/>
    <lineage>
        <taxon>Bacteria</taxon>
        <taxon>Bacillati</taxon>
        <taxon>Bacillota</taxon>
        <taxon>Clostridia</taxon>
        <taxon>Peptostreptococcales</taxon>
        <taxon>Anaerovoracaceae</taxon>
        <taxon>Mogibacterium</taxon>
    </lineage>
</organism>
<accession>A0A7Y9B0T7</accession>
<dbReference type="Proteomes" id="UP000526307">
    <property type="component" value="Unassembled WGS sequence"/>
</dbReference>
<keyword evidence="10" id="KW-1185">Reference proteome</keyword>
<comment type="caution">
    <text evidence="9">The sequence shown here is derived from an EMBL/GenBank/DDBJ whole genome shotgun (WGS) entry which is preliminary data.</text>
</comment>
<gene>
    <name evidence="8" type="primary">mntP</name>
    <name evidence="9" type="ORF">HW270_03915</name>
</gene>
<dbReference type="InterPro" id="IPR003810">
    <property type="entry name" value="Mntp/YtaF"/>
</dbReference>
<sequence>MNFMFYLSSVLLGVGLAMDAFTVSIANGMSNQNTGFGTALRITAVYAFFQFTMPMLGWFLVHEAVKALSLFNRFVPWIALILLVHLGGRMIFEGLHGRSEANRVEGEPDGLEATLTSPTGLALWTLLLQGIATSIDALSIGFAITAYDVKMAFVCSTIIAAVTWGMCVTGIFIGKRVGKLFSAHATIVGGIILVLIGIEVFAKGALL</sequence>
<feature type="transmembrane region" description="Helical" evidence="8">
    <location>
        <begin position="180"/>
        <end position="202"/>
    </location>
</feature>
<dbReference type="EMBL" id="JABXYR010000001">
    <property type="protein sequence ID" value="NWO23227.1"/>
    <property type="molecule type" value="Genomic_DNA"/>
</dbReference>
<feature type="transmembrane region" description="Helical" evidence="8">
    <location>
        <begin position="44"/>
        <end position="62"/>
    </location>
</feature>
<evidence type="ECO:0000256" key="7">
    <source>
        <dbReference type="ARBA" id="ARBA00023211"/>
    </source>
</evidence>
<comment type="subcellular location">
    <subcellularLocation>
        <location evidence="8">Cell membrane</location>
        <topology evidence="8">Multi-pass membrane protein</topology>
    </subcellularLocation>
</comment>
<keyword evidence="7 8" id="KW-0464">Manganese</keyword>
<dbReference type="RefSeq" id="WP_178978396.1">
    <property type="nucleotide sequence ID" value="NZ_CAUUGE010000023.1"/>
</dbReference>
<dbReference type="PANTHER" id="PTHR35529:SF1">
    <property type="entry name" value="MANGANESE EFFLUX PUMP MNTP-RELATED"/>
    <property type="match status" value="1"/>
</dbReference>
<evidence type="ECO:0000256" key="6">
    <source>
        <dbReference type="ARBA" id="ARBA00023136"/>
    </source>
</evidence>
<evidence type="ECO:0000256" key="2">
    <source>
        <dbReference type="ARBA" id="ARBA00022475"/>
    </source>
</evidence>
<feature type="transmembrane region" description="Helical" evidence="8">
    <location>
        <begin position="74"/>
        <end position="92"/>
    </location>
</feature>
<evidence type="ECO:0000256" key="5">
    <source>
        <dbReference type="ARBA" id="ARBA00023065"/>
    </source>
</evidence>
<evidence type="ECO:0000313" key="10">
    <source>
        <dbReference type="Proteomes" id="UP000526307"/>
    </source>
</evidence>
<evidence type="ECO:0000256" key="1">
    <source>
        <dbReference type="ARBA" id="ARBA00022448"/>
    </source>
</evidence>
<proteinExistence type="inferred from homology"/>
<evidence type="ECO:0000256" key="3">
    <source>
        <dbReference type="ARBA" id="ARBA00022692"/>
    </source>
</evidence>
<keyword evidence="2 8" id="KW-1003">Cell membrane</keyword>
<reference evidence="9 10" key="1">
    <citation type="submission" date="2020-06" db="EMBL/GenBank/DDBJ databases">
        <title>Mogibacterium timidum strain W9173 genomic sequence.</title>
        <authorList>
            <person name="Wade W.G."/>
            <person name="Johnston C.D."/>
            <person name="Chen T."/>
            <person name="Dewhirst F.E."/>
        </authorList>
    </citation>
    <scope>NUCLEOTIDE SEQUENCE [LARGE SCALE GENOMIC DNA]</scope>
    <source>
        <strain evidence="9 10">W9173</strain>
    </source>
</reference>
<evidence type="ECO:0000256" key="4">
    <source>
        <dbReference type="ARBA" id="ARBA00022989"/>
    </source>
</evidence>
<keyword evidence="3 8" id="KW-0812">Transmembrane</keyword>
<evidence type="ECO:0000313" key="9">
    <source>
        <dbReference type="EMBL" id="NWO23227.1"/>
    </source>
</evidence>
<feature type="transmembrane region" description="Helical" evidence="8">
    <location>
        <begin position="151"/>
        <end position="174"/>
    </location>
</feature>
<name>A0A7Y9B0T7_9FIRM</name>
<dbReference type="AlphaFoldDB" id="A0A7Y9B0T7"/>
<evidence type="ECO:0000256" key="8">
    <source>
        <dbReference type="HAMAP-Rule" id="MF_01521"/>
    </source>
</evidence>
<feature type="transmembrane region" description="Helical" evidence="8">
    <location>
        <begin position="121"/>
        <end position="144"/>
    </location>
</feature>
<comment type="function">
    <text evidence="8">Probably functions as a manganese efflux pump.</text>
</comment>
<keyword evidence="6 8" id="KW-0472">Membrane</keyword>
<dbReference type="HAMAP" id="MF_01521">
    <property type="entry name" value="MntP_pump"/>
    <property type="match status" value="1"/>
</dbReference>
<keyword evidence="4 8" id="KW-1133">Transmembrane helix</keyword>
<dbReference type="Pfam" id="PF02659">
    <property type="entry name" value="Mntp"/>
    <property type="match status" value="1"/>
</dbReference>
<comment type="similarity">
    <text evidence="8">Belongs to the MntP (TC 9.B.29) family.</text>
</comment>
<dbReference type="GO" id="GO:0005384">
    <property type="term" value="F:manganese ion transmembrane transporter activity"/>
    <property type="evidence" value="ECO:0007669"/>
    <property type="project" value="UniProtKB-UniRule"/>
</dbReference>